<evidence type="ECO:0000313" key="5">
    <source>
        <dbReference type="Proteomes" id="UP001142610"/>
    </source>
</evidence>
<keyword evidence="5" id="KW-1185">Reference proteome</keyword>
<dbReference type="GO" id="GO:0009306">
    <property type="term" value="P:protein secretion"/>
    <property type="evidence" value="ECO:0007669"/>
    <property type="project" value="InterPro"/>
</dbReference>
<dbReference type="Pfam" id="PF01312">
    <property type="entry name" value="Bac_export_2"/>
    <property type="match status" value="1"/>
</dbReference>
<keyword evidence="3" id="KW-0812">Transmembrane</keyword>
<evidence type="ECO:0000256" key="2">
    <source>
        <dbReference type="SAM" id="MobiDB-lite"/>
    </source>
</evidence>
<dbReference type="PRINTS" id="PR00950">
    <property type="entry name" value="TYPE3IMSPROT"/>
</dbReference>
<dbReference type="RefSeq" id="WP_256618776.1">
    <property type="nucleotide sequence ID" value="NZ_JANIBC010000003.1"/>
</dbReference>
<dbReference type="GO" id="GO:0005886">
    <property type="term" value="C:plasma membrane"/>
    <property type="evidence" value="ECO:0007669"/>
    <property type="project" value="TreeGrafter"/>
</dbReference>
<accession>A0A9X2L8K3</accession>
<gene>
    <name evidence="4" type="ORF">NOG11_05870</name>
</gene>
<feature type="compositionally biased region" description="Basic and acidic residues" evidence="2">
    <location>
        <begin position="1"/>
        <end position="16"/>
    </location>
</feature>
<evidence type="ECO:0000256" key="1">
    <source>
        <dbReference type="ARBA" id="ARBA00010690"/>
    </source>
</evidence>
<dbReference type="EMBL" id="JANIBC010000003">
    <property type="protein sequence ID" value="MCQ8184914.1"/>
    <property type="molecule type" value="Genomic_DNA"/>
</dbReference>
<dbReference type="PANTHER" id="PTHR30531">
    <property type="entry name" value="FLAGELLAR BIOSYNTHETIC PROTEIN FLHB"/>
    <property type="match status" value="1"/>
</dbReference>
<name>A0A9X2L8K3_9PROT</name>
<comment type="caution">
    <text evidence="4">The sequence shown here is derived from an EMBL/GenBank/DDBJ whole genome shotgun (WGS) entry which is preliminary data.</text>
</comment>
<dbReference type="Proteomes" id="UP001142610">
    <property type="component" value="Unassembled WGS sequence"/>
</dbReference>
<dbReference type="Gene3D" id="3.40.1690.10">
    <property type="entry name" value="secretion proteins EscU"/>
    <property type="match status" value="1"/>
</dbReference>
<protein>
    <submittedName>
        <fullName evidence="4">EscU/YscU/HrcU family type III secretion system export apparatus switch protein</fullName>
    </submittedName>
</protein>
<feature type="compositionally biased region" description="Basic and acidic residues" evidence="2">
    <location>
        <begin position="219"/>
        <end position="231"/>
    </location>
</feature>
<organism evidence="4 5">
    <name type="scientific">Parvularcula maris</name>
    <dbReference type="NCBI Taxonomy" id="2965077"/>
    <lineage>
        <taxon>Bacteria</taxon>
        <taxon>Pseudomonadati</taxon>
        <taxon>Pseudomonadota</taxon>
        <taxon>Alphaproteobacteria</taxon>
        <taxon>Parvularculales</taxon>
        <taxon>Parvularculaceae</taxon>
        <taxon>Parvularcula</taxon>
    </lineage>
</organism>
<dbReference type="InterPro" id="IPR029025">
    <property type="entry name" value="T3SS_substrate_exporter_C"/>
</dbReference>
<comment type="similarity">
    <text evidence="1">Belongs to the type III secretion exporter family.</text>
</comment>
<keyword evidence="3" id="KW-0472">Membrane</keyword>
<evidence type="ECO:0000313" key="4">
    <source>
        <dbReference type="EMBL" id="MCQ8184914.1"/>
    </source>
</evidence>
<feature type="region of interest" description="Disordered" evidence="2">
    <location>
        <begin position="1"/>
        <end position="22"/>
    </location>
</feature>
<evidence type="ECO:0000256" key="3">
    <source>
        <dbReference type="SAM" id="Phobius"/>
    </source>
</evidence>
<feature type="transmembrane region" description="Helical" evidence="3">
    <location>
        <begin position="31"/>
        <end position="51"/>
    </location>
</feature>
<proteinExistence type="inferred from homology"/>
<feature type="region of interest" description="Disordered" evidence="2">
    <location>
        <begin position="218"/>
        <end position="237"/>
    </location>
</feature>
<feature type="transmembrane region" description="Helical" evidence="3">
    <location>
        <begin position="149"/>
        <end position="167"/>
    </location>
</feature>
<dbReference type="PANTHER" id="PTHR30531:SF12">
    <property type="entry name" value="FLAGELLAR BIOSYNTHETIC PROTEIN FLHB"/>
    <property type="match status" value="1"/>
</dbReference>
<dbReference type="AlphaFoldDB" id="A0A9X2L8K3"/>
<dbReference type="InterPro" id="IPR006135">
    <property type="entry name" value="T3SS_substrate_exporter"/>
</dbReference>
<feature type="transmembrane region" description="Helical" evidence="3">
    <location>
        <begin position="187"/>
        <end position="208"/>
    </location>
</feature>
<feature type="transmembrane region" description="Helical" evidence="3">
    <location>
        <begin position="81"/>
        <end position="106"/>
    </location>
</feature>
<keyword evidence="3" id="KW-1133">Transmembrane helix</keyword>
<dbReference type="SUPFAM" id="SSF160544">
    <property type="entry name" value="EscU C-terminal domain-like"/>
    <property type="match status" value="1"/>
</dbReference>
<sequence>MSDAADKVVEASPDKKARAKKKGDVESSQELVTAAALLGLLLGLFASVPFAQSLASELKILLLRPEGAGAAVLFEGLGWRFIRAGLFFVLPLAVFPAAATLIALAVQDAIVFAPQRIAPKLDKVSPIKGAGKKFGPQALLEFVKSMVKVVALSSVGVTALVFEAGRISRAFAAPPIALPQLLLRELLVMLAIGVAITGAAALIDLPLVRAQREKRLKMSRQEAADEQKEQEGDAGLKAQRRKRAEAIALHQMMQEIKTADVVMTNPTHYAVALKWDRTGGELPRCVAKGVDEIALRLRSAAFDAGVPIKEDPPAARALYASVEMGDPVKPEHFQAVAAAIRFADRMRALRRKG</sequence>
<reference evidence="4" key="1">
    <citation type="submission" date="2022-07" db="EMBL/GenBank/DDBJ databases">
        <title>Parvularcula maris sp. nov., an algicidal bacterium isolated from seawater.</title>
        <authorList>
            <person name="Li F."/>
        </authorList>
    </citation>
    <scope>NUCLEOTIDE SEQUENCE</scope>
    <source>
        <strain evidence="4">BGMRC 0090</strain>
    </source>
</reference>